<accession>A0A8S5R3I5</accession>
<evidence type="ECO:0000313" key="1">
    <source>
        <dbReference type="EMBL" id="DAE25500.1"/>
    </source>
</evidence>
<dbReference type="EMBL" id="BK015798">
    <property type="protein sequence ID" value="DAE25500.1"/>
    <property type="molecule type" value="Genomic_DNA"/>
</dbReference>
<proteinExistence type="predicted"/>
<reference evidence="1" key="1">
    <citation type="journal article" date="2021" name="Proc. Natl. Acad. Sci. U.S.A.">
        <title>A Catalog of Tens of Thousands of Viruses from Human Metagenomes Reveals Hidden Associations with Chronic Diseases.</title>
        <authorList>
            <person name="Tisza M.J."/>
            <person name="Buck C.B."/>
        </authorList>
    </citation>
    <scope>NUCLEOTIDE SEQUENCE</scope>
    <source>
        <strain evidence="1">Ctxi06</strain>
    </source>
</reference>
<protein>
    <submittedName>
        <fullName evidence="1">Uncharacterized protein</fullName>
    </submittedName>
</protein>
<organism evidence="1">
    <name type="scientific">Myoviridae sp. ctxi06</name>
    <dbReference type="NCBI Taxonomy" id="2826713"/>
    <lineage>
        <taxon>Viruses</taxon>
        <taxon>Duplodnaviria</taxon>
        <taxon>Heunggongvirae</taxon>
        <taxon>Uroviricota</taxon>
        <taxon>Caudoviricetes</taxon>
    </lineage>
</organism>
<sequence length="34" mass="3853">MRSTATPQNSARRCARPTHSLLLCRRTCGMWSGF</sequence>
<name>A0A8S5R3I5_9CAUD</name>